<feature type="repeat" description="TPR" evidence="1">
    <location>
        <begin position="227"/>
        <end position="260"/>
    </location>
</feature>
<protein>
    <submittedName>
        <fullName evidence="4">Diguanylate cyclase</fullName>
        <ecNumber evidence="4">2.7.7.65</ecNumber>
    </submittedName>
</protein>
<dbReference type="Proteomes" id="UP001231109">
    <property type="component" value="Unassembled WGS sequence"/>
</dbReference>
<comment type="caution">
    <text evidence="4">The sequence shown here is derived from an EMBL/GenBank/DDBJ whole genome shotgun (WGS) entry which is preliminary data.</text>
</comment>
<name>A0ABT9I5S4_9GAMM</name>
<dbReference type="InterPro" id="IPR029787">
    <property type="entry name" value="Nucleotide_cyclase"/>
</dbReference>
<dbReference type="PROSITE" id="PS50005">
    <property type="entry name" value="TPR"/>
    <property type="match status" value="4"/>
</dbReference>
<feature type="repeat" description="TPR" evidence="1">
    <location>
        <begin position="187"/>
        <end position="220"/>
    </location>
</feature>
<feature type="signal peptide" evidence="2">
    <location>
        <begin position="1"/>
        <end position="22"/>
    </location>
</feature>
<feature type="domain" description="GGDEF" evidence="3">
    <location>
        <begin position="528"/>
        <end position="666"/>
    </location>
</feature>
<dbReference type="SUPFAM" id="SSF48452">
    <property type="entry name" value="TPR-like"/>
    <property type="match status" value="2"/>
</dbReference>
<dbReference type="InterPro" id="IPR043128">
    <property type="entry name" value="Rev_trsase/Diguanyl_cyclase"/>
</dbReference>
<dbReference type="InterPro" id="IPR019734">
    <property type="entry name" value="TPR_rpt"/>
</dbReference>
<dbReference type="PROSITE" id="PS50887">
    <property type="entry name" value="GGDEF"/>
    <property type="match status" value="1"/>
</dbReference>
<feature type="chain" id="PRO_5046588342" evidence="2">
    <location>
        <begin position="23"/>
        <end position="705"/>
    </location>
</feature>
<dbReference type="CDD" id="cd01949">
    <property type="entry name" value="GGDEF"/>
    <property type="match status" value="1"/>
</dbReference>
<keyword evidence="4" id="KW-0548">Nucleotidyltransferase</keyword>
<dbReference type="RefSeq" id="WP_305977550.1">
    <property type="nucleotide sequence ID" value="NZ_JAPJDZ010000157.1"/>
</dbReference>
<dbReference type="SMART" id="SM00267">
    <property type="entry name" value="GGDEF"/>
    <property type="match status" value="1"/>
</dbReference>
<gene>
    <name evidence="4" type="ORF">ORJ04_20970</name>
</gene>
<dbReference type="Gene3D" id="3.30.70.270">
    <property type="match status" value="1"/>
</dbReference>
<dbReference type="Pfam" id="PF13424">
    <property type="entry name" value="TPR_12"/>
    <property type="match status" value="3"/>
</dbReference>
<dbReference type="NCBIfam" id="TIGR00254">
    <property type="entry name" value="GGDEF"/>
    <property type="match status" value="1"/>
</dbReference>
<keyword evidence="2" id="KW-0732">Signal</keyword>
<dbReference type="SMART" id="SM00028">
    <property type="entry name" value="TPR"/>
    <property type="match status" value="6"/>
</dbReference>
<dbReference type="EMBL" id="JAPJDZ010000157">
    <property type="protein sequence ID" value="MDP5138423.1"/>
    <property type="molecule type" value="Genomic_DNA"/>
</dbReference>
<evidence type="ECO:0000256" key="2">
    <source>
        <dbReference type="SAM" id="SignalP"/>
    </source>
</evidence>
<dbReference type="EC" id="2.7.7.65" evidence="4"/>
<dbReference type="InterPro" id="IPR052163">
    <property type="entry name" value="DGC-Regulatory_Protein"/>
</dbReference>
<organism evidence="4 5">
    <name type="scientific">Rheinheimera baltica</name>
    <dbReference type="NCBI Taxonomy" id="67576"/>
    <lineage>
        <taxon>Bacteria</taxon>
        <taxon>Pseudomonadati</taxon>
        <taxon>Pseudomonadota</taxon>
        <taxon>Gammaproteobacteria</taxon>
        <taxon>Chromatiales</taxon>
        <taxon>Chromatiaceae</taxon>
        <taxon>Rheinheimera</taxon>
    </lineage>
</organism>
<keyword evidence="5" id="KW-1185">Reference proteome</keyword>
<evidence type="ECO:0000313" key="5">
    <source>
        <dbReference type="Proteomes" id="UP001231109"/>
    </source>
</evidence>
<dbReference type="InterPro" id="IPR000160">
    <property type="entry name" value="GGDEF_dom"/>
</dbReference>
<evidence type="ECO:0000256" key="1">
    <source>
        <dbReference type="PROSITE-ProRule" id="PRU00339"/>
    </source>
</evidence>
<dbReference type="GO" id="GO:0052621">
    <property type="term" value="F:diguanylate cyclase activity"/>
    <property type="evidence" value="ECO:0007669"/>
    <property type="project" value="UniProtKB-EC"/>
</dbReference>
<dbReference type="Pfam" id="PF00990">
    <property type="entry name" value="GGDEF"/>
    <property type="match status" value="1"/>
</dbReference>
<evidence type="ECO:0000313" key="4">
    <source>
        <dbReference type="EMBL" id="MDP5138423.1"/>
    </source>
</evidence>
<keyword evidence="4" id="KW-0808">Transferase</keyword>
<dbReference type="PANTHER" id="PTHR46663:SF2">
    <property type="entry name" value="GGDEF DOMAIN-CONTAINING PROTEIN"/>
    <property type="match status" value="1"/>
</dbReference>
<feature type="repeat" description="TPR" evidence="1">
    <location>
        <begin position="147"/>
        <end position="180"/>
    </location>
</feature>
<dbReference type="InterPro" id="IPR011990">
    <property type="entry name" value="TPR-like_helical_dom_sf"/>
</dbReference>
<reference evidence="4 5" key="1">
    <citation type="submission" date="2022-11" db="EMBL/GenBank/DDBJ databases">
        <title>Viruses from the air-sea interface of a natural surface slick.</title>
        <authorList>
            <person name="Rahlff J."/>
            <person name="Holmfeldt K."/>
        </authorList>
    </citation>
    <scope>NUCLEOTIDE SEQUENCE [LARGE SCALE GENOMIC DNA]</scope>
    <source>
        <strain evidence="4 5">SMS4</strain>
    </source>
</reference>
<evidence type="ECO:0000259" key="3">
    <source>
        <dbReference type="PROSITE" id="PS50887"/>
    </source>
</evidence>
<dbReference type="PROSITE" id="PS50293">
    <property type="entry name" value="TPR_REGION"/>
    <property type="match status" value="1"/>
</dbReference>
<proteinExistence type="predicted"/>
<feature type="repeat" description="TPR" evidence="1">
    <location>
        <begin position="67"/>
        <end position="100"/>
    </location>
</feature>
<dbReference type="Gene3D" id="1.25.40.10">
    <property type="entry name" value="Tetratricopeptide repeat domain"/>
    <property type="match status" value="3"/>
</dbReference>
<sequence>MLRVLRLQLLFLLCCLGIPALAEQADISHLYEQIETARQQGDMDKADQLALSYSELANQQTDLVEQGKAYYALGRNAMERNNYPEAKQQLQQAVSLFQQSDQSILLANALRQLGLTFRYQSDYSTALNYAYQAMHIYQTEQNTSAIASAYNTIGTILEKMGQYEEALQAHQNALKLHDELGNQSGIASAIYNVGDLFRVMGDNDKALSYFLQSLELDMASGDPRNIAYSHNKLGYLYSESGNFAQAGQHLNQALALFEQIHAPRDADWARTNLAKLAMEQGDYAKSQQLIDGVIGRAIEQHYKSLLVDAYKLGAELAITKGDHNAALAYIDAGVTQARQNNERADEAQLEKFRVEVLIKQDAVREALAALQRQKQLDDDIFSTKRVTTIASIQAQVDFTRQQNQIELLKKEQALQQVKTEQQKSSRNLWFLSLIAGFTLLLMLYRRHIQKRLNRLLVQQVDARTLELNQKNQELQLAYQKLETISLTDKLTGLHNRHFLESHIENDLDHCQRLYQDWRAGKTAKPENADLVVFLIDLDNFKALNDTYGHNIGDEVLKRLKHRMQQVFRQTDYLVRWGGEEFVAVARFIHREDARNLAQRFIETIQQTPFIIEGLAPLQVSCSLGYVCYPLDMNQQNSHWPTLLRLADLSLYAAKYSGRNGWVGIEDCKTQLTSANISAAQLQHWLDQNKVIVHHSFPGSLYWQQP</sequence>
<dbReference type="SUPFAM" id="SSF55073">
    <property type="entry name" value="Nucleotide cyclase"/>
    <property type="match status" value="1"/>
</dbReference>
<dbReference type="PANTHER" id="PTHR46663">
    <property type="entry name" value="DIGUANYLATE CYCLASE DGCT-RELATED"/>
    <property type="match status" value="1"/>
</dbReference>
<accession>A0ABT9I5S4</accession>
<keyword evidence="1" id="KW-0802">TPR repeat</keyword>